<organism evidence="13 14">
    <name type="scientific">Pseudoxanthomonas sacheonensis</name>
    <dbReference type="NCBI Taxonomy" id="443615"/>
    <lineage>
        <taxon>Bacteria</taxon>
        <taxon>Pseudomonadati</taxon>
        <taxon>Pseudomonadota</taxon>
        <taxon>Gammaproteobacteria</taxon>
        <taxon>Lysobacterales</taxon>
        <taxon>Lysobacteraceae</taxon>
        <taxon>Pseudoxanthomonas</taxon>
    </lineage>
</organism>
<comment type="subcellular location">
    <subcellularLocation>
        <location evidence="1 8">Cell outer membrane</location>
        <topology evidence="1 8">Multi-pass membrane protein</topology>
    </subcellularLocation>
</comment>
<feature type="domain" description="TonB-dependent receptor-like beta-barrel" evidence="11">
    <location>
        <begin position="384"/>
        <end position="887"/>
    </location>
</feature>
<dbReference type="Gene3D" id="2.170.130.10">
    <property type="entry name" value="TonB-dependent receptor, plug domain"/>
    <property type="match status" value="1"/>
</dbReference>
<proteinExistence type="inferred from homology"/>
<keyword evidence="5 9" id="KW-0798">TonB box</keyword>
<dbReference type="EMBL" id="JAVDTT010000004">
    <property type="protein sequence ID" value="MDR6842851.1"/>
    <property type="molecule type" value="Genomic_DNA"/>
</dbReference>
<sequence length="933" mass="102707">MDRKLLATAICAALAWSLAATAVRAQEVASTEAKADDDATELDRVLVTGSRIPRAQLETASPVITITAEDIQRQGFRNVSDVLRAQPLATGAVQDNQYAGSFTSNATTISLLGLSPSFTLILMDGRPLADYPLLYNGQSNFTDLTSIPTAMVERIEILPGNQSSIYGSAAIAGVVNIILKKRLDGMQLDARVGGYSDGGGDNERLQLTGGKAWDNLDITYGLQYSHQDPIYMRQRDFTDTTDDNPNPGLRYGSRTFIILNGFTGQYDDPGAGCDNVAANFDGTTQRDFRPGRGFFCGSRAQPGYATLLNEEKGISAYFNSNYRMGDNANFYASVLYGKNEAKNDSGSRFWIPNYNDGTDGYIWNQTEQTLETYQHIFSPEEQGITNFTTDSTSYNIALGVNGTIADSNWDYDVYYSRSGYEVKSDQLWPLVDEMDAFFQEQFLGPQLGTYYGYPVYEPNKPAFYQSITPEQFRAFSGNLRNTSSTWTHNFNVQLTNPDLFQLPAGSVGVAGVFQLGYQHWDNPVDPGVSGDDYFGLSGTSGSGNRANRAVGVEFSIPLLKSLTASVSGRYDSYKNIRAGSDAKATYKLGLEFRPIDSLLLRANYATAFRAPDMGYVFTGGNGFFSSQTDYYKCETYGPNPDCPFEGLSLEGVQVANPDLKSITAKSYGFGFVWSPSDRYELRADYYNVRIEDEVLPQSFSRTLFDENECRQGRLDINSPTCVDALSRIQRGPLNANPLLSESVQLVTIKAINIAEEQISGITAGGSARFDWGRWGEFGFGLDYNLTLDHTTVTFPGDPETDLLSPQQALSAEFKSVLTGDISWQKGDWSANVHGIRYGSTPNYAAQFGVDTTPGTSQGRVGPHMLYNMSVSYDLTEKSALSLTVNNVLNTKPPFDPTYDGSQGFAPPFYNIFAYNGYGRAFWVQYRIDFGTNN</sequence>
<feature type="domain" description="TonB-dependent receptor plug" evidence="12">
    <location>
        <begin position="56"/>
        <end position="174"/>
    </location>
</feature>
<dbReference type="PANTHER" id="PTHR47234:SF1">
    <property type="entry name" value="TONB-DEPENDENT RECEPTOR"/>
    <property type="match status" value="1"/>
</dbReference>
<evidence type="ECO:0000256" key="4">
    <source>
        <dbReference type="ARBA" id="ARBA00022692"/>
    </source>
</evidence>
<evidence type="ECO:0000256" key="6">
    <source>
        <dbReference type="ARBA" id="ARBA00023136"/>
    </source>
</evidence>
<keyword evidence="13" id="KW-0675">Receptor</keyword>
<evidence type="ECO:0000256" key="9">
    <source>
        <dbReference type="RuleBase" id="RU003357"/>
    </source>
</evidence>
<protein>
    <submittedName>
        <fullName evidence="13">Outer membrane receptor protein involved in Fe transport</fullName>
    </submittedName>
</protein>
<gene>
    <name evidence="13" type="ORF">J2W94_003156</name>
</gene>
<dbReference type="InterPro" id="IPR000531">
    <property type="entry name" value="Beta-barrel_TonB"/>
</dbReference>
<keyword evidence="3 8" id="KW-1134">Transmembrane beta strand</keyword>
<dbReference type="InterPro" id="IPR037066">
    <property type="entry name" value="Plug_dom_sf"/>
</dbReference>
<dbReference type="SUPFAM" id="SSF56935">
    <property type="entry name" value="Porins"/>
    <property type="match status" value="1"/>
</dbReference>
<dbReference type="Pfam" id="PF00593">
    <property type="entry name" value="TonB_dep_Rec_b-barrel"/>
    <property type="match status" value="1"/>
</dbReference>
<comment type="similarity">
    <text evidence="8 9">Belongs to the TonB-dependent receptor family.</text>
</comment>
<dbReference type="InterPro" id="IPR036942">
    <property type="entry name" value="Beta-barrel_TonB_sf"/>
</dbReference>
<name>A0ABU1RVP7_9GAMM</name>
<dbReference type="Gene3D" id="2.40.170.20">
    <property type="entry name" value="TonB-dependent receptor, beta-barrel domain"/>
    <property type="match status" value="1"/>
</dbReference>
<evidence type="ECO:0000256" key="7">
    <source>
        <dbReference type="ARBA" id="ARBA00023237"/>
    </source>
</evidence>
<evidence type="ECO:0000313" key="13">
    <source>
        <dbReference type="EMBL" id="MDR6842851.1"/>
    </source>
</evidence>
<evidence type="ECO:0000259" key="12">
    <source>
        <dbReference type="Pfam" id="PF07715"/>
    </source>
</evidence>
<keyword evidence="14" id="KW-1185">Reference proteome</keyword>
<keyword evidence="2 8" id="KW-0813">Transport</keyword>
<feature type="signal peptide" evidence="10">
    <location>
        <begin position="1"/>
        <end position="25"/>
    </location>
</feature>
<keyword evidence="7 8" id="KW-0998">Cell outer membrane</keyword>
<dbReference type="InterPro" id="IPR012910">
    <property type="entry name" value="Plug_dom"/>
</dbReference>
<accession>A0ABU1RVP7</accession>
<evidence type="ECO:0000256" key="10">
    <source>
        <dbReference type="SAM" id="SignalP"/>
    </source>
</evidence>
<comment type="caution">
    <text evidence="13">The sequence shown here is derived from an EMBL/GenBank/DDBJ whole genome shotgun (WGS) entry which is preliminary data.</text>
</comment>
<dbReference type="RefSeq" id="WP_310095472.1">
    <property type="nucleotide sequence ID" value="NZ_JAVDTT010000004.1"/>
</dbReference>
<dbReference type="Pfam" id="PF07715">
    <property type="entry name" value="Plug"/>
    <property type="match status" value="1"/>
</dbReference>
<dbReference type="PANTHER" id="PTHR47234">
    <property type="match status" value="1"/>
</dbReference>
<keyword evidence="6 8" id="KW-0472">Membrane</keyword>
<evidence type="ECO:0000256" key="2">
    <source>
        <dbReference type="ARBA" id="ARBA00022448"/>
    </source>
</evidence>
<dbReference type="PROSITE" id="PS52016">
    <property type="entry name" value="TONB_DEPENDENT_REC_3"/>
    <property type="match status" value="1"/>
</dbReference>
<feature type="chain" id="PRO_5046392448" evidence="10">
    <location>
        <begin position="26"/>
        <end position="933"/>
    </location>
</feature>
<evidence type="ECO:0000256" key="5">
    <source>
        <dbReference type="ARBA" id="ARBA00023077"/>
    </source>
</evidence>
<keyword evidence="4 8" id="KW-0812">Transmembrane</keyword>
<keyword evidence="10" id="KW-0732">Signal</keyword>
<evidence type="ECO:0000256" key="1">
    <source>
        <dbReference type="ARBA" id="ARBA00004571"/>
    </source>
</evidence>
<evidence type="ECO:0000256" key="8">
    <source>
        <dbReference type="PROSITE-ProRule" id="PRU01360"/>
    </source>
</evidence>
<dbReference type="Proteomes" id="UP001254759">
    <property type="component" value="Unassembled WGS sequence"/>
</dbReference>
<evidence type="ECO:0000313" key="14">
    <source>
        <dbReference type="Proteomes" id="UP001254759"/>
    </source>
</evidence>
<evidence type="ECO:0000256" key="3">
    <source>
        <dbReference type="ARBA" id="ARBA00022452"/>
    </source>
</evidence>
<evidence type="ECO:0000259" key="11">
    <source>
        <dbReference type="Pfam" id="PF00593"/>
    </source>
</evidence>
<dbReference type="InterPro" id="IPR039426">
    <property type="entry name" value="TonB-dep_rcpt-like"/>
</dbReference>
<reference evidence="13 14" key="1">
    <citation type="submission" date="2023-07" db="EMBL/GenBank/DDBJ databases">
        <title>Sorghum-associated microbial communities from plants grown in Nebraska, USA.</title>
        <authorList>
            <person name="Schachtman D."/>
        </authorList>
    </citation>
    <scope>NUCLEOTIDE SEQUENCE [LARGE SCALE GENOMIC DNA]</scope>
    <source>
        <strain evidence="13 14">BE107</strain>
    </source>
</reference>